<protein>
    <submittedName>
        <fullName evidence="2">Metallo-beta-lactamase protein</fullName>
    </submittedName>
</protein>
<dbReference type="PANTHER" id="PTHR42951:SF22">
    <property type="entry name" value="METALLO BETA-LACTAMASE SUPERFAMILY LIPOPROTEIN"/>
    <property type="match status" value="1"/>
</dbReference>
<dbReference type="InterPro" id="IPR050855">
    <property type="entry name" value="NDM-1-like"/>
</dbReference>
<dbReference type="InterPro" id="IPR001279">
    <property type="entry name" value="Metallo-B-lactamas"/>
</dbReference>
<feature type="domain" description="Metallo-beta-lactamase" evidence="1">
    <location>
        <begin position="17"/>
        <end position="212"/>
    </location>
</feature>
<evidence type="ECO:0000313" key="2">
    <source>
        <dbReference type="EMBL" id="AKP50078.1"/>
    </source>
</evidence>
<reference evidence="2 3" key="1">
    <citation type="submission" date="2015-07" db="EMBL/GenBank/DDBJ databases">
        <authorList>
            <person name="Kim K.M."/>
        </authorList>
    </citation>
    <scope>NUCLEOTIDE SEQUENCE [LARGE SCALE GENOMIC DNA]</scope>
    <source>
        <strain evidence="2 3">KCTC 12363</strain>
    </source>
</reference>
<accession>A0A0H4PBC8</accession>
<evidence type="ECO:0000259" key="1">
    <source>
        <dbReference type="SMART" id="SM00849"/>
    </source>
</evidence>
<dbReference type="SMART" id="SM00849">
    <property type="entry name" value="Lactamase_B"/>
    <property type="match status" value="1"/>
</dbReference>
<gene>
    <name evidence="2" type="ORF">CA2015_0612</name>
</gene>
<dbReference type="KEGG" id="camu:CA2015_0612"/>
<dbReference type="SUPFAM" id="SSF56281">
    <property type="entry name" value="Metallo-hydrolase/oxidoreductase"/>
    <property type="match status" value="1"/>
</dbReference>
<dbReference type="EMBL" id="CP012040">
    <property type="protein sequence ID" value="AKP50078.1"/>
    <property type="molecule type" value="Genomic_DNA"/>
</dbReference>
<proteinExistence type="predicted"/>
<dbReference type="Gene3D" id="3.60.15.10">
    <property type="entry name" value="Ribonuclease Z/Hydroxyacylglutathione hydrolase-like"/>
    <property type="match status" value="1"/>
</dbReference>
<dbReference type="PANTHER" id="PTHR42951">
    <property type="entry name" value="METALLO-BETA-LACTAMASE DOMAIN-CONTAINING"/>
    <property type="match status" value="1"/>
</dbReference>
<dbReference type="InterPro" id="IPR036866">
    <property type="entry name" value="RibonucZ/Hydroxyglut_hydro"/>
</dbReference>
<dbReference type="CDD" id="cd07726">
    <property type="entry name" value="ST1585-like_MBL-fold"/>
    <property type="match status" value="1"/>
</dbReference>
<dbReference type="RefSeq" id="WP_048640557.1">
    <property type="nucleotide sequence ID" value="NZ_CP012040.1"/>
</dbReference>
<evidence type="ECO:0000313" key="3">
    <source>
        <dbReference type="Proteomes" id="UP000036520"/>
    </source>
</evidence>
<keyword evidence="3" id="KW-1185">Reference proteome</keyword>
<dbReference type="STRING" id="320787.CA2015_0612"/>
<dbReference type="AlphaFoldDB" id="A0A0H4PBC8"/>
<name>A0A0H4PBC8_9BACT</name>
<dbReference type="Pfam" id="PF00753">
    <property type="entry name" value="Lactamase_B"/>
    <property type="match status" value="1"/>
</dbReference>
<organism evidence="2 3">
    <name type="scientific">Cyclobacterium amurskyense</name>
    <dbReference type="NCBI Taxonomy" id="320787"/>
    <lineage>
        <taxon>Bacteria</taxon>
        <taxon>Pseudomonadati</taxon>
        <taxon>Bacteroidota</taxon>
        <taxon>Cytophagia</taxon>
        <taxon>Cytophagales</taxon>
        <taxon>Cyclobacteriaceae</taxon>
        <taxon>Cyclobacterium</taxon>
    </lineage>
</organism>
<dbReference type="Proteomes" id="UP000036520">
    <property type="component" value="Chromosome"/>
</dbReference>
<dbReference type="OrthoDB" id="9802248at2"/>
<sequence length="300" mass="34159">MHSIKVIDLKFQQAEKTIASFLIQGKEKPVLVETGPHSTWKELKSYLNLQGFKPGDLGAVLLTHIHFDHAGSAWEFANEGVKVFLHPKGLPHLANPERLWKSAAKIYGDEQMDKLWGPMETIDENLLVAVNDNEKVVIGDLTFTAVHSPGHATHHIAWMLEDIIFTGDVGGVKITDGPVVPPCPPPDINIEAWKSSIKKILDYHPKELYLTHFGKISKPKEHLCELEVIIDDWAMWMKKQFEEGLSAAEITPQFMEYTKQQMIDQGVDKNLQKLYEYANPSWMSVSGLLRYWKLKQENRL</sequence>
<dbReference type="InterPro" id="IPR037482">
    <property type="entry name" value="ST1585_MBL-fold"/>
</dbReference>